<accession>A0AAW0B155</accession>
<proteinExistence type="predicted"/>
<dbReference type="Pfam" id="PF01494">
    <property type="entry name" value="FAD_binding_3"/>
    <property type="match status" value="2"/>
</dbReference>
<keyword evidence="7" id="KW-1185">Reference proteome</keyword>
<keyword evidence="3" id="KW-0274">FAD</keyword>
<comment type="cofactor">
    <cofactor evidence="1">
        <name>FAD</name>
        <dbReference type="ChEBI" id="CHEBI:57692"/>
    </cofactor>
</comment>
<evidence type="ECO:0000259" key="5">
    <source>
        <dbReference type="Pfam" id="PF01494"/>
    </source>
</evidence>
<evidence type="ECO:0000313" key="6">
    <source>
        <dbReference type="EMBL" id="KAK7018798.1"/>
    </source>
</evidence>
<feature type="domain" description="FAD-binding" evidence="5">
    <location>
        <begin position="332"/>
        <end position="378"/>
    </location>
</feature>
<dbReference type="Proteomes" id="UP001383192">
    <property type="component" value="Unassembled WGS sequence"/>
</dbReference>
<gene>
    <name evidence="6" type="ORF">VNI00_018228</name>
</gene>
<dbReference type="InterPro" id="IPR036188">
    <property type="entry name" value="FAD/NAD-bd_sf"/>
</dbReference>
<dbReference type="PRINTS" id="PR00420">
    <property type="entry name" value="RNGMNOXGNASE"/>
</dbReference>
<dbReference type="PANTHER" id="PTHR43004">
    <property type="entry name" value="TRK SYSTEM POTASSIUM UPTAKE PROTEIN"/>
    <property type="match status" value="1"/>
</dbReference>
<dbReference type="InterPro" id="IPR050641">
    <property type="entry name" value="RIFMO-like"/>
</dbReference>
<dbReference type="AlphaFoldDB" id="A0AAW0B155"/>
<comment type="caution">
    <text evidence="6">The sequence shown here is derived from an EMBL/GenBank/DDBJ whole genome shotgun (WGS) entry which is preliminary data.</text>
</comment>
<evidence type="ECO:0000256" key="2">
    <source>
        <dbReference type="ARBA" id="ARBA00022630"/>
    </source>
</evidence>
<keyword evidence="4" id="KW-0560">Oxidoreductase</keyword>
<organism evidence="6 7">
    <name type="scientific">Paramarasmius palmivorus</name>
    <dbReference type="NCBI Taxonomy" id="297713"/>
    <lineage>
        <taxon>Eukaryota</taxon>
        <taxon>Fungi</taxon>
        <taxon>Dikarya</taxon>
        <taxon>Basidiomycota</taxon>
        <taxon>Agaricomycotina</taxon>
        <taxon>Agaricomycetes</taxon>
        <taxon>Agaricomycetidae</taxon>
        <taxon>Agaricales</taxon>
        <taxon>Marasmiineae</taxon>
        <taxon>Marasmiaceae</taxon>
        <taxon>Paramarasmius</taxon>
    </lineage>
</organism>
<evidence type="ECO:0000256" key="3">
    <source>
        <dbReference type="ARBA" id="ARBA00022827"/>
    </source>
</evidence>
<evidence type="ECO:0000256" key="4">
    <source>
        <dbReference type="ARBA" id="ARBA00023002"/>
    </source>
</evidence>
<dbReference type="PANTHER" id="PTHR43004:SF19">
    <property type="entry name" value="BINDING MONOOXYGENASE, PUTATIVE (JCVI)-RELATED"/>
    <property type="match status" value="1"/>
</dbReference>
<keyword evidence="2" id="KW-0285">Flavoprotein</keyword>
<protein>
    <recommendedName>
        <fullName evidence="5">FAD-binding domain-containing protein</fullName>
    </recommendedName>
</protein>
<dbReference type="Gene3D" id="3.30.9.10">
    <property type="entry name" value="D-Amino Acid Oxidase, subunit A, domain 2"/>
    <property type="match status" value="1"/>
</dbReference>
<dbReference type="GO" id="GO:0016709">
    <property type="term" value="F:oxidoreductase activity, acting on paired donors, with incorporation or reduction of molecular oxygen, NAD(P)H as one donor, and incorporation of one atom of oxygen"/>
    <property type="evidence" value="ECO:0007669"/>
    <property type="project" value="UniProtKB-ARBA"/>
</dbReference>
<evidence type="ECO:0000256" key="1">
    <source>
        <dbReference type="ARBA" id="ARBA00001974"/>
    </source>
</evidence>
<evidence type="ECO:0000313" key="7">
    <source>
        <dbReference type="Proteomes" id="UP001383192"/>
    </source>
</evidence>
<feature type="domain" description="FAD-binding" evidence="5">
    <location>
        <begin position="6"/>
        <end position="311"/>
    </location>
</feature>
<sequence length="557" mass="61564">MPTQPDVLIAGAGPSGLVLALLLCRNGLSVRIIDKSGDFKVGQRGSGIHARTLELYKILGILTEVEKHLRKFPPMVIYIPGQDEPINRGPLVEELPLEPQYLRINYEVLSQEEHQDILRQILQKEYGCIVETSTELETFTQDDNGVSVKIGKEGKQETARVKWLVGADGARSTVRKQLGLTFLGDSNADISPVMGDIEVEDFGQVDSTKWSMFGNQDDKLAFLTPYTKNGKNMMSFGLGGAQLNEEQVLKSEENLVNAFYEIIGNRGLVLGPLYTTPSIWRPNIRMTNKFHEGRVFIIGDAGHVHSFTGGQVRKDQVKALYQQLMCNVCLMQGMNSSIQDSFNLAWKLALVEKGLSPRSLVDSYTTERLPLIAAMLDLTTKIFKKDISKSSALGPSQRGFEIRQLGITYRGTSSILVDERYPNTVPEEVDPYRSGLDGTVHAGDRAPEAPGLKCLGGDDTTSIYDFFDVTSHTVLLFGKSVSDVQGSLDLVVKYPKNLMKTLLVLPQGSDWESQSSSLDQVLIDAEGHAYTNYRTQPGDNLTVVVRPDGVRIQAFNT</sequence>
<name>A0AAW0B155_9AGAR</name>
<dbReference type="EMBL" id="JAYKXP010000218">
    <property type="protein sequence ID" value="KAK7018798.1"/>
    <property type="molecule type" value="Genomic_DNA"/>
</dbReference>
<reference evidence="6 7" key="1">
    <citation type="submission" date="2024-01" db="EMBL/GenBank/DDBJ databases">
        <title>A draft genome for a cacao thread blight-causing isolate of Paramarasmius palmivorus.</title>
        <authorList>
            <person name="Baruah I.K."/>
            <person name="Bukari Y."/>
            <person name="Amoako-Attah I."/>
            <person name="Meinhardt L.W."/>
            <person name="Bailey B.A."/>
            <person name="Cohen S.P."/>
        </authorList>
    </citation>
    <scope>NUCLEOTIDE SEQUENCE [LARGE SCALE GENOMIC DNA]</scope>
    <source>
        <strain evidence="6 7">GH-12</strain>
    </source>
</reference>
<dbReference type="SUPFAM" id="SSF51905">
    <property type="entry name" value="FAD/NAD(P)-binding domain"/>
    <property type="match status" value="1"/>
</dbReference>
<dbReference type="InterPro" id="IPR002938">
    <property type="entry name" value="FAD-bd"/>
</dbReference>
<dbReference type="Gene3D" id="3.50.50.60">
    <property type="entry name" value="FAD/NAD(P)-binding domain"/>
    <property type="match status" value="2"/>
</dbReference>
<dbReference type="GO" id="GO:0071949">
    <property type="term" value="F:FAD binding"/>
    <property type="evidence" value="ECO:0007669"/>
    <property type="project" value="InterPro"/>
</dbReference>